<keyword evidence="4" id="KW-1185">Reference proteome</keyword>
<dbReference type="RefSeq" id="WP_394413220.1">
    <property type="nucleotide sequence ID" value="NZ_JBIGIC010000008.1"/>
</dbReference>
<accession>A0ABW7HEP8</accession>
<feature type="signal peptide" evidence="2">
    <location>
        <begin position="1"/>
        <end position="17"/>
    </location>
</feature>
<name>A0ABW7HEP8_9BURK</name>
<reference evidence="3 4" key="1">
    <citation type="submission" date="2024-08" db="EMBL/GenBank/DDBJ databases">
        <authorList>
            <person name="Lu H."/>
        </authorList>
    </citation>
    <scope>NUCLEOTIDE SEQUENCE [LARGE SCALE GENOMIC DNA]</scope>
    <source>
        <strain evidence="3 4">BYS78W</strain>
    </source>
</reference>
<feature type="chain" id="PRO_5046559629" evidence="2">
    <location>
        <begin position="18"/>
        <end position="59"/>
    </location>
</feature>
<keyword evidence="2" id="KW-0732">Signal</keyword>
<comment type="caution">
    <text evidence="3">The sequence shown here is derived from an EMBL/GenBank/DDBJ whole genome shotgun (WGS) entry which is preliminary data.</text>
</comment>
<organism evidence="3 4">
    <name type="scientific">Pelomonas candidula</name>
    <dbReference type="NCBI Taxonomy" id="3299025"/>
    <lineage>
        <taxon>Bacteria</taxon>
        <taxon>Pseudomonadati</taxon>
        <taxon>Pseudomonadota</taxon>
        <taxon>Betaproteobacteria</taxon>
        <taxon>Burkholderiales</taxon>
        <taxon>Sphaerotilaceae</taxon>
        <taxon>Roseateles</taxon>
    </lineage>
</organism>
<evidence type="ECO:0000256" key="1">
    <source>
        <dbReference type="SAM" id="MobiDB-lite"/>
    </source>
</evidence>
<feature type="region of interest" description="Disordered" evidence="1">
    <location>
        <begin position="24"/>
        <end position="59"/>
    </location>
</feature>
<proteinExistence type="predicted"/>
<evidence type="ECO:0000256" key="2">
    <source>
        <dbReference type="SAM" id="SignalP"/>
    </source>
</evidence>
<dbReference type="EMBL" id="JBIGIC010000008">
    <property type="protein sequence ID" value="MFG6488398.1"/>
    <property type="molecule type" value="Genomic_DNA"/>
</dbReference>
<dbReference type="Proteomes" id="UP001606134">
    <property type="component" value="Unassembled WGS sequence"/>
</dbReference>
<sequence length="59" mass="6734">MLIVKPLIALIATSALAATLFRHLSHGQRRPSRDERSQHREDVHRWEGEGGNLPARPQR</sequence>
<feature type="compositionally biased region" description="Basic and acidic residues" evidence="1">
    <location>
        <begin position="31"/>
        <end position="48"/>
    </location>
</feature>
<evidence type="ECO:0000313" key="4">
    <source>
        <dbReference type="Proteomes" id="UP001606134"/>
    </source>
</evidence>
<gene>
    <name evidence="3" type="ORF">ACG04R_17050</name>
</gene>
<evidence type="ECO:0000313" key="3">
    <source>
        <dbReference type="EMBL" id="MFG6488398.1"/>
    </source>
</evidence>
<protein>
    <submittedName>
        <fullName evidence="3">Uncharacterized protein</fullName>
    </submittedName>
</protein>